<name>A0ABN3GH13_9PSEU</name>
<organism evidence="1 2">
    <name type="scientific">Saccharopolyspora halophila</name>
    <dbReference type="NCBI Taxonomy" id="405551"/>
    <lineage>
        <taxon>Bacteria</taxon>
        <taxon>Bacillati</taxon>
        <taxon>Actinomycetota</taxon>
        <taxon>Actinomycetes</taxon>
        <taxon>Pseudonocardiales</taxon>
        <taxon>Pseudonocardiaceae</taxon>
        <taxon>Saccharopolyspora</taxon>
    </lineage>
</organism>
<protein>
    <submittedName>
        <fullName evidence="1">Uncharacterized protein</fullName>
    </submittedName>
</protein>
<comment type="caution">
    <text evidence="1">The sequence shown here is derived from an EMBL/GenBank/DDBJ whole genome shotgun (WGS) entry which is preliminary data.</text>
</comment>
<evidence type="ECO:0000313" key="2">
    <source>
        <dbReference type="Proteomes" id="UP001501218"/>
    </source>
</evidence>
<dbReference type="RefSeq" id="WP_344131944.1">
    <property type="nucleotide sequence ID" value="NZ_BAAARA010000008.1"/>
</dbReference>
<accession>A0ABN3GH13</accession>
<keyword evidence="2" id="KW-1185">Reference proteome</keyword>
<reference evidence="1 2" key="1">
    <citation type="journal article" date="2019" name="Int. J. Syst. Evol. Microbiol.">
        <title>The Global Catalogue of Microorganisms (GCM) 10K type strain sequencing project: providing services to taxonomists for standard genome sequencing and annotation.</title>
        <authorList>
            <consortium name="The Broad Institute Genomics Platform"/>
            <consortium name="The Broad Institute Genome Sequencing Center for Infectious Disease"/>
            <person name="Wu L."/>
            <person name="Ma J."/>
        </authorList>
    </citation>
    <scope>NUCLEOTIDE SEQUENCE [LARGE SCALE GENOMIC DNA]</scope>
    <source>
        <strain evidence="1 2">JCM 16221</strain>
    </source>
</reference>
<dbReference type="Proteomes" id="UP001501218">
    <property type="component" value="Unassembled WGS sequence"/>
</dbReference>
<evidence type="ECO:0000313" key="1">
    <source>
        <dbReference type="EMBL" id="GAA2350175.1"/>
    </source>
</evidence>
<proteinExistence type="predicted"/>
<dbReference type="EMBL" id="BAAARA010000008">
    <property type="protein sequence ID" value="GAA2350175.1"/>
    <property type="molecule type" value="Genomic_DNA"/>
</dbReference>
<sequence length="80" mass="8635">MGPVPHLIARVRAEFARTEQDKSCHFFPLPRDNDGELPPTLRAYCGFDIVPGQAEAFEGPVGMPCLTCLMAAALSESESA</sequence>
<gene>
    <name evidence="1" type="ORF">GCM10009854_29930</name>
</gene>